<evidence type="ECO:0000256" key="3">
    <source>
        <dbReference type="ARBA" id="ARBA00022776"/>
    </source>
</evidence>
<dbReference type="SUPFAM" id="SSF46785">
    <property type="entry name" value="Winged helix' DNA-binding domain"/>
    <property type="match status" value="1"/>
</dbReference>
<dbReference type="Gramene" id="PUZ50856">
    <property type="protein sequence ID" value="PUZ50856"/>
    <property type="gene ID" value="GQ55_6G098300"/>
</dbReference>
<dbReference type="PANTHER" id="PTHR12585:SF55">
    <property type="entry name" value="SISTER CHROMATID COHESION 1 PROTEIN 3"/>
    <property type="match status" value="1"/>
</dbReference>
<organism evidence="10 11">
    <name type="scientific">Panicum hallii var. hallii</name>
    <dbReference type="NCBI Taxonomy" id="1504633"/>
    <lineage>
        <taxon>Eukaryota</taxon>
        <taxon>Viridiplantae</taxon>
        <taxon>Streptophyta</taxon>
        <taxon>Embryophyta</taxon>
        <taxon>Tracheophyta</taxon>
        <taxon>Spermatophyta</taxon>
        <taxon>Magnoliopsida</taxon>
        <taxon>Liliopsida</taxon>
        <taxon>Poales</taxon>
        <taxon>Poaceae</taxon>
        <taxon>PACMAD clade</taxon>
        <taxon>Panicoideae</taxon>
        <taxon>Panicodae</taxon>
        <taxon>Paniceae</taxon>
        <taxon>Panicinae</taxon>
        <taxon>Panicum</taxon>
        <taxon>Panicum sect. Panicum</taxon>
    </lineage>
</organism>
<dbReference type="GO" id="GO:0003682">
    <property type="term" value="F:chromatin binding"/>
    <property type="evidence" value="ECO:0007669"/>
    <property type="project" value="TreeGrafter"/>
</dbReference>
<keyword evidence="4" id="KW-0159">Chromosome partition</keyword>
<evidence type="ECO:0008006" key="12">
    <source>
        <dbReference type="Google" id="ProtNLM"/>
    </source>
</evidence>
<dbReference type="GO" id="GO:0007062">
    <property type="term" value="P:sister chromatid cohesion"/>
    <property type="evidence" value="ECO:0007669"/>
    <property type="project" value="InterPro"/>
</dbReference>
<dbReference type="CDD" id="cd21793">
    <property type="entry name" value="Rad21_Rec8_M_AtSYN1-like"/>
    <property type="match status" value="1"/>
</dbReference>
<protein>
    <recommendedName>
        <fullName evidence="12">Rad21/Rec8-like protein N-terminal domain-containing protein</fullName>
    </recommendedName>
</protein>
<feature type="region of interest" description="Disordered" evidence="7">
    <location>
        <begin position="426"/>
        <end position="561"/>
    </location>
</feature>
<feature type="compositionally biased region" description="Polar residues" evidence="7">
    <location>
        <begin position="542"/>
        <end position="556"/>
    </location>
</feature>
<comment type="similarity">
    <text evidence="2">Belongs to the rad21 family.</text>
</comment>
<dbReference type="Proteomes" id="UP000244336">
    <property type="component" value="Chromosome 6"/>
</dbReference>
<evidence type="ECO:0000256" key="1">
    <source>
        <dbReference type="ARBA" id="ARBA00004123"/>
    </source>
</evidence>
<evidence type="ECO:0000256" key="5">
    <source>
        <dbReference type="ARBA" id="ARBA00023242"/>
    </source>
</evidence>
<dbReference type="PANTHER" id="PTHR12585">
    <property type="entry name" value="SCC1 / RAD21 FAMILY MEMBER"/>
    <property type="match status" value="1"/>
</dbReference>
<comment type="subunit">
    <text evidence="6">Component of the cohesin complex.</text>
</comment>
<keyword evidence="3" id="KW-0132">Cell division</keyword>
<dbReference type="InterPro" id="IPR039781">
    <property type="entry name" value="Rad21/Rec8-like"/>
</dbReference>
<accession>A0A2T7D5K4</accession>
<dbReference type="InterPro" id="IPR006909">
    <property type="entry name" value="Rad21/Rec8_C_eu"/>
</dbReference>
<dbReference type="GO" id="GO:0008278">
    <property type="term" value="C:cohesin complex"/>
    <property type="evidence" value="ECO:0007669"/>
    <property type="project" value="InterPro"/>
</dbReference>
<dbReference type="InterPro" id="IPR023093">
    <property type="entry name" value="ScpA-like_C"/>
</dbReference>
<keyword evidence="5" id="KW-0539">Nucleus</keyword>
<dbReference type="Pfam" id="PF04824">
    <property type="entry name" value="Rad21_Rec8"/>
    <property type="match status" value="1"/>
</dbReference>
<keyword evidence="11" id="KW-1185">Reference proteome</keyword>
<evidence type="ECO:0000256" key="2">
    <source>
        <dbReference type="ARBA" id="ARBA00009870"/>
    </source>
</evidence>
<dbReference type="GO" id="GO:0005634">
    <property type="term" value="C:nucleus"/>
    <property type="evidence" value="ECO:0007669"/>
    <property type="project" value="UniProtKB-SubCell"/>
</dbReference>
<comment type="subcellular location">
    <subcellularLocation>
        <location evidence="1">Nucleus</location>
    </subcellularLocation>
</comment>
<dbReference type="InterPro" id="IPR006910">
    <property type="entry name" value="Rad21_Rec8_N"/>
</dbReference>
<dbReference type="FunFam" id="1.10.10.580:FF:000002">
    <property type="entry name" value="Sister chromatid cohesion 1 protein 4"/>
    <property type="match status" value="1"/>
</dbReference>
<feature type="region of interest" description="Disordered" evidence="7">
    <location>
        <begin position="303"/>
        <end position="332"/>
    </location>
</feature>
<dbReference type="InterPro" id="IPR036390">
    <property type="entry name" value="WH_DNA-bd_sf"/>
</dbReference>
<dbReference type="GO" id="GO:0007059">
    <property type="term" value="P:chromosome segregation"/>
    <property type="evidence" value="ECO:0007669"/>
    <property type="project" value="UniProtKB-KW"/>
</dbReference>
<feature type="compositionally biased region" description="Polar residues" evidence="7">
    <location>
        <begin position="443"/>
        <end position="456"/>
    </location>
</feature>
<name>A0A2T7D5K4_9POAL</name>
<keyword evidence="3" id="KW-0498">Mitosis</keyword>
<dbReference type="AlphaFoldDB" id="A0A2T7D5K4"/>
<proteinExistence type="inferred from homology"/>
<evidence type="ECO:0000259" key="9">
    <source>
        <dbReference type="Pfam" id="PF04825"/>
    </source>
</evidence>
<dbReference type="Pfam" id="PF04825">
    <property type="entry name" value="Rad21_Rec8_N"/>
    <property type="match status" value="1"/>
</dbReference>
<dbReference type="STRING" id="1504633.A0A2T7D5K4"/>
<evidence type="ECO:0000259" key="8">
    <source>
        <dbReference type="Pfam" id="PF04824"/>
    </source>
</evidence>
<gene>
    <name evidence="10" type="ORF">GQ55_6G098300</name>
</gene>
<keyword evidence="3" id="KW-0131">Cell cycle</keyword>
<evidence type="ECO:0000313" key="10">
    <source>
        <dbReference type="EMBL" id="PUZ50856.1"/>
    </source>
</evidence>
<sequence>MFYSHTILARKSPLGTVWIAAHLERKIKKPQIDGIDIPSYAESIMFPEVPIALRLSGHLLLGLVRIYSWKVNYLFQDCNRMVTTVRTAFASVQVDLPVDADRAPFESITLPPTLNLDDLNLDDAICLMETPDSHQKSRDQITLSEGEYVMIELDEDARVEPSAHMGPIPMEDETLPPFDDGFGADNNRNEEIPIDPPPGNLPVDSNVINQTDEALDPPETMRAHESPGLMLTKPILGDDDPMDLNSDLSPFVQNKVITPPVIEETSSAGRQAPESYIANLRTPNTYDAFADDALLNFDTQLPEFRLEPSPPPVQEKDDNRRPKTQVNKRKRKRRVKFDNEIVLSNDYMREQIDGAGLDELICKRRKLPQTALDMWRFSRTNRKGSFLLEPVLHGMCTNLHETYERNFPRVSGLDAECASGEPATGVANDGLGAPPELLLSPNFPGTTDLPSDHQLTPNPPGNADAQHEPLPSPKSPGAAGAAPDDDMLPELPRFSPMGMSSPVRGDDTPYKTPGGTASSWLGGTGVSEIPSSGGNGTGVSEIPSSGGNYSLPGQSTRESDHMPFLFPINEDDDDDQPEIPGVMSTPGGVSSVGTGTTGLGSMSTRTRAVALFFKDQVPSPSSDEQPGKFSLNRILEGKARRQAARMFFETTVLKSYDYIGVHQEEPYGDIGISVKPSLSTAKL</sequence>
<feature type="compositionally biased region" description="Basic residues" evidence="7">
    <location>
        <begin position="322"/>
        <end position="332"/>
    </location>
</feature>
<dbReference type="GO" id="GO:1990414">
    <property type="term" value="P:replication-born double-strand break repair via sister chromatid exchange"/>
    <property type="evidence" value="ECO:0007669"/>
    <property type="project" value="TreeGrafter"/>
</dbReference>
<evidence type="ECO:0000256" key="7">
    <source>
        <dbReference type="SAM" id="MobiDB-lite"/>
    </source>
</evidence>
<feature type="domain" description="Rad21/Rec8-like protein C-terminal eukaryotic" evidence="8">
    <location>
        <begin position="625"/>
        <end position="677"/>
    </location>
</feature>
<dbReference type="Gene3D" id="1.10.10.580">
    <property type="entry name" value="Structural maintenance of chromosome 1. Chain E"/>
    <property type="match status" value="1"/>
</dbReference>
<evidence type="ECO:0000313" key="11">
    <source>
        <dbReference type="Proteomes" id="UP000244336"/>
    </source>
</evidence>
<evidence type="ECO:0000256" key="4">
    <source>
        <dbReference type="ARBA" id="ARBA00022829"/>
    </source>
</evidence>
<feature type="domain" description="Rad21/Rec8-like protein N-terminal" evidence="9">
    <location>
        <begin position="1"/>
        <end position="100"/>
    </location>
</feature>
<dbReference type="OrthoDB" id="10071381at2759"/>
<reference evidence="10 11" key="1">
    <citation type="submission" date="2018-04" db="EMBL/GenBank/DDBJ databases">
        <title>WGS assembly of Panicum hallii var. hallii HAL2.</title>
        <authorList>
            <person name="Lovell J."/>
            <person name="Jenkins J."/>
            <person name="Lowry D."/>
            <person name="Mamidi S."/>
            <person name="Sreedasyam A."/>
            <person name="Weng X."/>
            <person name="Barry K."/>
            <person name="Bonette J."/>
            <person name="Campitelli B."/>
            <person name="Daum C."/>
            <person name="Gordon S."/>
            <person name="Gould B."/>
            <person name="Lipzen A."/>
            <person name="MacQueen A."/>
            <person name="Palacio-Mejia J."/>
            <person name="Plott C."/>
            <person name="Shakirov E."/>
            <person name="Shu S."/>
            <person name="Yoshinaga Y."/>
            <person name="Zane M."/>
            <person name="Rokhsar D."/>
            <person name="Grimwood J."/>
            <person name="Schmutz J."/>
            <person name="Juenger T."/>
        </authorList>
    </citation>
    <scope>NUCLEOTIDE SEQUENCE [LARGE SCALE GENOMIC DNA]</scope>
    <source>
        <strain evidence="11">cv. HAL2</strain>
    </source>
</reference>
<evidence type="ECO:0000256" key="6">
    <source>
        <dbReference type="ARBA" id="ARBA00064543"/>
    </source>
</evidence>
<dbReference type="EMBL" id="CM009754">
    <property type="protein sequence ID" value="PUZ50856.1"/>
    <property type="molecule type" value="Genomic_DNA"/>
</dbReference>